<dbReference type="EMBL" id="MG592402">
    <property type="protein sequence ID" value="AUR82045.1"/>
    <property type="molecule type" value="Genomic_DNA"/>
</dbReference>
<organism evidence="1 2">
    <name type="scientific">Vibrio phage 1.020.O._10N.222.48.A2</name>
    <dbReference type="NCBI Taxonomy" id="1881450"/>
    <lineage>
        <taxon>Viruses</taxon>
        <taxon>Varidnaviria</taxon>
        <taxon>Abadenavirae</taxon>
        <taxon>Produgelaviricota</taxon>
        <taxon>Belvinaviricetes</taxon>
        <taxon>Vinavirales</taxon>
        <taxon>Autolykiviridae</taxon>
        <taxon>Oliviavirus</taxon>
        <taxon>Oliviavirus viph1020o</taxon>
        <taxon>Paulavirus viph1020o</taxon>
    </lineage>
</organism>
<evidence type="ECO:0000313" key="1">
    <source>
        <dbReference type="EMBL" id="AUR82045.1"/>
    </source>
</evidence>
<keyword evidence="2" id="KW-1185">Reference proteome</keyword>
<protein>
    <submittedName>
        <fullName evidence="1">Uncharacterized protein</fullName>
    </submittedName>
</protein>
<accession>A0A2I7QKY7</accession>
<sequence length="84" mass="9841">MSRYVRSTHYGALYLVTNWTADLDETIISYLDVVWGGHYRLDSQSNQHEKAIQLFWNEEEGNLTHVSENKKPNIYLNHNSKRGS</sequence>
<name>A0A2I7QKY7_9VIRU</name>
<proteinExistence type="predicted"/>
<gene>
    <name evidence="1" type="ORF">NVP1020O_03</name>
</gene>
<reference evidence="1 2" key="1">
    <citation type="submission" date="2017-11" db="EMBL/GenBank/DDBJ databases">
        <title>A major lineage of nontailed dsDNA viruses as unrecognized killers of marine bacteria.</title>
        <authorList>
            <person name="Kauffman K.M."/>
            <person name="Hussain F.A."/>
            <person name="Yang J."/>
            <person name="Arevalo P."/>
            <person name="Brown J.M."/>
            <person name="Chang W.K."/>
            <person name="VanInsberghe D."/>
            <person name="Elsherbini J."/>
            <person name="Cutler M.B."/>
            <person name="Kelly L."/>
            <person name="Polz M.F."/>
        </authorList>
    </citation>
    <scope>NUCLEOTIDE SEQUENCE [LARGE SCALE GENOMIC DNA]</scope>
</reference>
<dbReference type="Proteomes" id="UP000272598">
    <property type="component" value="Segment"/>
</dbReference>
<evidence type="ECO:0000313" key="2">
    <source>
        <dbReference type="Proteomes" id="UP000272598"/>
    </source>
</evidence>